<organism evidence="1 2">
    <name type="scientific">Adiantum capillus-veneris</name>
    <name type="common">Maidenhair fern</name>
    <dbReference type="NCBI Taxonomy" id="13818"/>
    <lineage>
        <taxon>Eukaryota</taxon>
        <taxon>Viridiplantae</taxon>
        <taxon>Streptophyta</taxon>
        <taxon>Embryophyta</taxon>
        <taxon>Tracheophyta</taxon>
        <taxon>Polypodiopsida</taxon>
        <taxon>Polypodiidae</taxon>
        <taxon>Polypodiales</taxon>
        <taxon>Pteridineae</taxon>
        <taxon>Pteridaceae</taxon>
        <taxon>Vittarioideae</taxon>
        <taxon>Adiantum</taxon>
    </lineage>
</organism>
<keyword evidence="2" id="KW-1185">Reference proteome</keyword>
<proteinExistence type="predicted"/>
<evidence type="ECO:0000313" key="1">
    <source>
        <dbReference type="EMBL" id="KAI5081502.1"/>
    </source>
</evidence>
<evidence type="ECO:0000313" key="2">
    <source>
        <dbReference type="Proteomes" id="UP000886520"/>
    </source>
</evidence>
<sequence length="110" mass="12492">CTRPNSCSPIVDPTGVGWDSNTKKRKNSCRCFRKHFKALRGMPLIRRSFFSFVRRAVLCYLVKLSGYGVLIDFAAAKAPYVSLGIKPRVSPVLFLHLTRHMILVQLQLLL</sequence>
<dbReference type="AlphaFoldDB" id="A0A9D4ZPT9"/>
<dbReference type="EMBL" id="JABFUD020000004">
    <property type="protein sequence ID" value="KAI5081502.1"/>
    <property type="molecule type" value="Genomic_DNA"/>
</dbReference>
<comment type="caution">
    <text evidence="1">The sequence shown here is derived from an EMBL/GenBank/DDBJ whole genome shotgun (WGS) entry which is preliminary data.</text>
</comment>
<reference evidence="1" key="1">
    <citation type="submission" date="2021-01" db="EMBL/GenBank/DDBJ databases">
        <title>Adiantum capillus-veneris genome.</title>
        <authorList>
            <person name="Fang Y."/>
            <person name="Liao Q."/>
        </authorList>
    </citation>
    <scope>NUCLEOTIDE SEQUENCE</scope>
    <source>
        <strain evidence="1">H3</strain>
        <tissue evidence="1">Leaf</tissue>
    </source>
</reference>
<protein>
    <submittedName>
        <fullName evidence="1">Uncharacterized protein</fullName>
    </submittedName>
</protein>
<gene>
    <name evidence="1" type="ORF">GOP47_0004685</name>
</gene>
<dbReference type="Proteomes" id="UP000886520">
    <property type="component" value="Chromosome 4"/>
</dbReference>
<feature type="non-terminal residue" evidence="1">
    <location>
        <position position="1"/>
    </location>
</feature>
<accession>A0A9D4ZPT9</accession>
<name>A0A9D4ZPT9_ADICA</name>